<organism evidence="3 4">
    <name type="scientific">Candidatus Jettenia ecosi</name>
    <dbReference type="NCBI Taxonomy" id="2494326"/>
    <lineage>
        <taxon>Bacteria</taxon>
        <taxon>Pseudomonadati</taxon>
        <taxon>Planctomycetota</taxon>
        <taxon>Candidatus Brocadiia</taxon>
        <taxon>Candidatus Brocadiales</taxon>
        <taxon>Candidatus Brocadiaceae</taxon>
        <taxon>Candidatus Jettenia</taxon>
    </lineage>
</organism>
<dbReference type="SUPFAM" id="SSF48695">
    <property type="entry name" value="Multiheme cytochromes"/>
    <property type="match status" value="2"/>
</dbReference>
<comment type="caution">
    <text evidence="3">The sequence shown here is derived from an EMBL/GenBank/DDBJ whole genome shotgun (WGS) entry which is preliminary data.</text>
</comment>
<dbReference type="Pfam" id="PF13435">
    <property type="entry name" value="Cytochrome_C554"/>
    <property type="match status" value="2"/>
</dbReference>
<evidence type="ECO:0000313" key="4">
    <source>
        <dbReference type="Proteomes" id="UP000319783"/>
    </source>
</evidence>
<accession>A0A533QL75</accession>
<name>A0A533QL75_9BACT</name>
<dbReference type="AlphaFoldDB" id="A0A533QL75"/>
<reference evidence="3 4" key="1">
    <citation type="submission" date="2019-04" db="EMBL/GenBank/DDBJ databases">
        <title>Genome of a novel bacterium Candidatus Jettenia ecosi reconstructed from metagenome of an anammox bioreactor.</title>
        <authorList>
            <person name="Mardanov A.V."/>
            <person name="Beletsky A.V."/>
            <person name="Ravin N.V."/>
            <person name="Botchkova E.A."/>
            <person name="Litti Y.V."/>
            <person name="Nozhevnikova A.N."/>
        </authorList>
    </citation>
    <scope>NUCLEOTIDE SEQUENCE [LARGE SCALE GENOMIC DNA]</scope>
    <source>
        <strain evidence="3">J2</strain>
    </source>
</reference>
<dbReference type="Proteomes" id="UP000319783">
    <property type="component" value="Unassembled WGS sequence"/>
</dbReference>
<dbReference type="PANTHER" id="PTHR35038">
    <property type="entry name" value="DISSIMILATORY SULFITE REDUCTASE SIRA"/>
    <property type="match status" value="1"/>
</dbReference>
<proteinExistence type="predicted"/>
<dbReference type="InterPro" id="IPR023155">
    <property type="entry name" value="Cyt_c-552/4"/>
</dbReference>
<dbReference type="PANTHER" id="PTHR35038:SF8">
    <property type="entry name" value="C-TYPE POLYHEME CYTOCHROME OMCC"/>
    <property type="match status" value="1"/>
</dbReference>
<dbReference type="InterPro" id="IPR051829">
    <property type="entry name" value="Multiheme_Cytochr_ET"/>
</dbReference>
<dbReference type="Gene3D" id="1.10.780.10">
    <property type="entry name" value="Hydroxylamine Oxidoreductase, Chain A, domain 1"/>
    <property type="match status" value="1"/>
</dbReference>
<gene>
    <name evidence="3" type="ORF">JETT_0182</name>
</gene>
<feature type="domain" description="Cytochrome c-552/4" evidence="2">
    <location>
        <begin position="128"/>
        <end position="198"/>
    </location>
</feature>
<evidence type="ECO:0000259" key="2">
    <source>
        <dbReference type="Pfam" id="PF13435"/>
    </source>
</evidence>
<sequence length="503" mass="57394">MIKQIFIHAFCLTLLFVYPSKTFSDEGKDIFPPPDLSEQTQVCIICHKNYTPGIVEDWLRSRHSKTTPERALKKPALERRVSSEIIPESLQKVAVGCYECHSQNPSAHKDNFEHFGFKINVIVSPNDCKICHSAEADQYSVSKKAYALDNLQKNPQYHSLVEAIVSTKEIQDDKIIHLNASDSAKAESCYACHGTRVTVLGMKKISSGMGDIYVPDLTNWPNQGVGRINPDESRGSCTSCHPRHSFSIEIARKPYTCSQCHIEPDVPAFNIYHESKHGNIFSSNQHEWNWNNIPWRVGKDFQAPTCATCHNSLIATPDSKVIVPRTHDFGARLWVRIFGLIYSHPQPKDGRTYSIKNKEGQSFPTSLTGELASEYLIDENEQIRRQTEMKKVCQGCHSTDWANKHFDRLNDTIVETDKMVSSATQLLLKAWKEGLADASNPFDEKIEHLWIRQWLFYANSVRYASAMEGPDYAAFKNGWWELTTTLNKIRDLIQTKRNNRNEK</sequence>
<dbReference type="InterPro" id="IPR036280">
    <property type="entry name" value="Multihaem_cyt_sf"/>
</dbReference>
<dbReference type="EMBL" id="SULG01000002">
    <property type="protein sequence ID" value="TLD43551.1"/>
    <property type="molecule type" value="Genomic_DNA"/>
</dbReference>
<feature type="domain" description="Cytochrome c-552/4" evidence="2">
    <location>
        <begin position="42"/>
        <end position="105"/>
    </location>
</feature>
<evidence type="ECO:0000313" key="3">
    <source>
        <dbReference type="EMBL" id="TLD43551.1"/>
    </source>
</evidence>
<protein>
    <submittedName>
        <fullName evidence="3">Hydroxylamine oxidoreductase</fullName>
    </submittedName>
</protein>
<keyword evidence="1" id="KW-0732">Signal</keyword>
<dbReference type="Gene3D" id="1.20.850.10">
    <property type="entry name" value="Hydroxylamine Oxidoreductase, Chain A, domain 2"/>
    <property type="match status" value="1"/>
</dbReference>
<evidence type="ECO:0000256" key="1">
    <source>
        <dbReference type="ARBA" id="ARBA00022729"/>
    </source>
</evidence>
<dbReference type="Pfam" id="PF13447">
    <property type="entry name" value="Multi-haem_cyto"/>
    <property type="match status" value="1"/>
</dbReference>